<protein>
    <submittedName>
        <fullName evidence="3">Mobilization protein A</fullName>
    </submittedName>
</protein>
<dbReference type="InterPro" id="IPR005053">
    <property type="entry name" value="MobA_MobL"/>
</dbReference>
<gene>
    <name evidence="3" type="primary">mobA_29</name>
    <name evidence="3" type="ORF">SDC9_172758</name>
</gene>
<reference evidence="3" key="1">
    <citation type="submission" date="2019-08" db="EMBL/GenBank/DDBJ databases">
        <authorList>
            <person name="Kucharzyk K."/>
            <person name="Murdoch R.W."/>
            <person name="Higgins S."/>
            <person name="Loffler F."/>
        </authorList>
    </citation>
    <scope>NUCLEOTIDE SEQUENCE</scope>
</reference>
<dbReference type="Pfam" id="PF03389">
    <property type="entry name" value="MobA_MobL"/>
    <property type="match status" value="1"/>
</dbReference>
<sequence length="166" mass="18593">MAIYHLSTKIIGRSTGRTATAAAAYRAGIKIKDTRSGLLFDYTRRQHVGWRAIAAPDDAPAWALDRAKLWNAVEAAEKRGDAQLAREVEISLPLELSHLERLALIAAFVEAEFVKRGMVADIAVHDNIGNPHVHLLLTMRELKADGFGKKVREWNDKTLLEEWREA</sequence>
<name>A0A645GHU4_9ZZZZ</name>
<organism evidence="3">
    <name type="scientific">bioreactor metagenome</name>
    <dbReference type="NCBI Taxonomy" id="1076179"/>
    <lineage>
        <taxon>unclassified sequences</taxon>
        <taxon>metagenomes</taxon>
        <taxon>ecological metagenomes</taxon>
    </lineage>
</organism>
<proteinExistence type="predicted"/>
<evidence type="ECO:0000313" key="3">
    <source>
        <dbReference type="EMBL" id="MPN25349.1"/>
    </source>
</evidence>
<accession>A0A645GHU4</accession>
<feature type="domain" description="MobA/MobL protein" evidence="2">
    <location>
        <begin position="17"/>
        <end position="154"/>
    </location>
</feature>
<dbReference type="EMBL" id="VSSQ01074500">
    <property type="protein sequence ID" value="MPN25349.1"/>
    <property type="molecule type" value="Genomic_DNA"/>
</dbReference>
<evidence type="ECO:0000259" key="2">
    <source>
        <dbReference type="Pfam" id="PF03389"/>
    </source>
</evidence>
<comment type="caution">
    <text evidence="3">The sequence shown here is derived from an EMBL/GenBank/DDBJ whole genome shotgun (WGS) entry which is preliminary data.</text>
</comment>
<keyword evidence="1" id="KW-0184">Conjugation</keyword>
<dbReference type="NCBIfam" id="NF041496">
    <property type="entry name" value="MobQ"/>
    <property type="match status" value="1"/>
</dbReference>
<dbReference type="Gene3D" id="3.30.930.30">
    <property type="match status" value="1"/>
</dbReference>
<evidence type="ECO:0000256" key="1">
    <source>
        <dbReference type="ARBA" id="ARBA00022971"/>
    </source>
</evidence>
<dbReference type="AlphaFoldDB" id="A0A645GHU4"/>